<reference evidence="1" key="1">
    <citation type="journal article" date="2020" name="Cell">
        <title>Large-Scale Comparative Analyses of Tick Genomes Elucidate Their Genetic Diversity and Vector Capacities.</title>
        <authorList>
            <consortium name="Tick Genome and Microbiome Consortium (TIGMIC)"/>
            <person name="Jia N."/>
            <person name="Wang J."/>
            <person name="Shi W."/>
            <person name="Du L."/>
            <person name="Sun Y."/>
            <person name="Zhan W."/>
            <person name="Jiang J.F."/>
            <person name="Wang Q."/>
            <person name="Zhang B."/>
            <person name="Ji P."/>
            <person name="Bell-Sakyi L."/>
            <person name="Cui X.M."/>
            <person name="Yuan T.T."/>
            <person name="Jiang B.G."/>
            <person name="Yang W.F."/>
            <person name="Lam T.T."/>
            <person name="Chang Q.C."/>
            <person name="Ding S.J."/>
            <person name="Wang X.J."/>
            <person name="Zhu J.G."/>
            <person name="Ruan X.D."/>
            <person name="Zhao L."/>
            <person name="Wei J.T."/>
            <person name="Ye R.Z."/>
            <person name="Que T.C."/>
            <person name="Du C.H."/>
            <person name="Zhou Y.H."/>
            <person name="Cheng J.X."/>
            <person name="Dai P.F."/>
            <person name="Guo W.B."/>
            <person name="Han X.H."/>
            <person name="Huang E.J."/>
            <person name="Li L.F."/>
            <person name="Wei W."/>
            <person name="Gao Y.C."/>
            <person name="Liu J.Z."/>
            <person name="Shao H.Z."/>
            <person name="Wang X."/>
            <person name="Wang C.C."/>
            <person name="Yang T.C."/>
            <person name="Huo Q.B."/>
            <person name="Li W."/>
            <person name="Chen H.Y."/>
            <person name="Chen S.E."/>
            <person name="Zhou L.G."/>
            <person name="Ni X.B."/>
            <person name="Tian J.H."/>
            <person name="Sheng Y."/>
            <person name="Liu T."/>
            <person name="Pan Y.S."/>
            <person name="Xia L.Y."/>
            <person name="Li J."/>
            <person name="Zhao F."/>
            <person name="Cao W.C."/>
        </authorList>
    </citation>
    <scope>NUCLEOTIDE SEQUENCE</scope>
    <source>
        <strain evidence="1">Rmic-2018</strain>
    </source>
</reference>
<evidence type="ECO:0000313" key="2">
    <source>
        <dbReference type="Proteomes" id="UP000821866"/>
    </source>
</evidence>
<evidence type="ECO:0008006" key="3">
    <source>
        <dbReference type="Google" id="ProtNLM"/>
    </source>
</evidence>
<sequence length="121" mass="13551">MPDTKKALLLNALGVERLQAYYKVAYEQTLPEGVLASGGGATCDAYQQALAVLDAYFTPPEDAFCTRSRFRRKMQEQDETPVQFILALRRSANDCNIGTTAHSKNFYTQKRVNGLVQWTTP</sequence>
<dbReference type="EMBL" id="JABSTU010000011">
    <property type="protein sequence ID" value="KAH8008669.1"/>
    <property type="molecule type" value="Genomic_DNA"/>
</dbReference>
<proteinExistence type="predicted"/>
<name>A0A9J6D3P1_RHIMP</name>
<organism evidence="1 2">
    <name type="scientific">Rhipicephalus microplus</name>
    <name type="common">Cattle tick</name>
    <name type="synonym">Boophilus microplus</name>
    <dbReference type="NCBI Taxonomy" id="6941"/>
    <lineage>
        <taxon>Eukaryota</taxon>
        <taxon>Metazoa</taxon>
        <taxon>Ecdysozoa</taxon>
        <taxon>Arthropoda</taxon>
        <taxon>Chelicerata</taxon>
        <taxon>Arachnida</taxon>
        <taxon>Acari</taxon>
        <taxon>Parasitiformes</taxon>
        <taxon>Ixodida</taxon>
        <taxon>Ixodoidea</taxon>
        <taxon>Ixodidae</taxon>
        <taxon>Rhipicephalinae</taxon>
        <taxon>Rhipicephalus</taxon>
        <taxon>Boophilus</taxon>
    </lineage>
</organism>
<dbReference type="Proteomes" id="UP000821866">
    <property type="component" value="Chromosome 9"/>
</dbReference>
<evidence type="ECO:0000313" key="1">
    <source>
        <dbReference type="EMBL" id="KAH8008669.1"/>
    </source>
</evidence>
<dbReference type="AlphaFoldDB" id="A0A9J6D3P1"/>
<protein>
    <recommendedName>
        <fullName evidence="3">Tick transposon</fullName>
    </recommendedName>
</protein>
<keyword evidence="2" id="KW-1185">Reference proteome</keyword>
<comment type="caution">
    <text evidence="1">The sequence shown here is derived from an EMBL/GenBank/DDBJ whole genome shotgun (WGS) entry which is preliminary data.</text>
</comment>
<gene>
    <name evidence="1" type="ORF">HPB51_000691</name>
</gene>
<reference evidence="1" key="2">
    <citation type="submission" date="2021-09" db="EMBL/GenBank/DDBJ databases">
        <authorList>
            <person name="Jia N."/>
            <person name="Wang J."/>
            <person name="Shi W."/>
            <person name="Du L."/>
            <person name="Sun Y."/>
            <person name="Zhan W."/>
            <person name="Jiang J."/>
            <person name="Wang Q."/>
            <person name="Zhang B."/>
            <person name="Ji P."/>
            <person name="Sakyi L.B."/>
            <person name="Cui X."/>
            <person name="Yuan T."/>
            <person name="Jiang B."/>
            <person name="Yang W."/>
            <person name="Lam T.T.-Y."/>
            <person name="Chang Q."/>
            <person name="Ding S."/>
            <person name="Wang X."/>
            <person name="Zhu J."/>
            <person name="Ruan X."/>
            <person name="Zhao L."/>
            <person name="Wei J."/>
            <person name="Que T."/>
            <person name="Du C."/>
            <person name="Cheng J."/>
            <person name="Dai P."/>
            <person name="Han X."/>
            <person name="Huang E."/>
            <person name="Gao Y."/>
            <person name="Liu J."/>
            <person name="Shao H."/>
            <person name="Ye R."/>
            <person name="Li L."/>
            <person name="Wei W."/>
            <person name="Wang X."/>
            <person name="Wang C."/>
            <person name="Huo Q."/>
            <person name="Li W."/>
            <person name="Guo W."/>
            <person name="Chen H."/>
            <person name="Chen S."/>
            <person name="Zhou L."/>
            <person name="Zhou L."/>
            <person name="Ni X."/>
            <person name="Tian J."/>
            <person name="Zhou Y."/>
            <person name="Sheng Y."/>
            <person name="Liu T."/>
            <person name="Pan Y."/>
            <person name="Xia L."/>
            <person name="Li J."/>
            <person name="Zhao F."/>
            <person name="Cao W."/>
        </authorList>
    </citation>
    <scope>NUCLEOTIDE SEQUENCE</scope>
    <source>
        <strain evidence="1">Rmic-2018</strain>
        <tissue evidence="1">Larvae</tissue>
    </source>
</reference>
<accession>A0A9J6D3P1</accession>